<dbReference type="InterPro" id="IPR006148">
    <property type="entry name" value="Glc/Gal-6P_isomerase"/>
</dbReference>
<dbReference type="InterPro" id="IPR039104">
    <property type="entry name" value="6PGL"/>
</dbReference>
<feature type="domain" description="Glucosamine/galactosamine-6-phosphate isomerase" evidence="2">
    <location>
        <begin position="27"/>
        <end position="237"/>
    </location>
</feature>
<dbReference type="GO" id="GO:0005975">
    <property type="term" value="P:carbohydrate metabolic process"/>
    <property type="evidence" value="ECO:0007669"/>
    <property type="project" value="InterPro"/>
</dbReference>
<proteinExistence type="inferred from homology"/>
<dbReference type="CDD" id="cd01400">
    <property type="entry name" value="6PGL"/>
    <property type="match status" value="1"/>
</dbReference>
<dbReference type="EMBL" id="UINC01074135">
    <property type="protein sequence ID" value="SVC11027.1"/>
    <property type="molecule type" value="Genomic_DNA"/>
</dbReference>
<dbReference type="NCBIfam" id="TIGR01198">
    <property type="entry name" value="pgl"/>
    <property type="match status" value="1"/>
</dbReference>
<dbReference type="PANTHER" id="PTHR11054">
    <property type="entry name" value="6-PHOSPHOGLUCONOLACTONASE"/>
    <property type="match status" value="1"/>
</dbReference>
<dbReference type="Pfam" id="PF01182">
    <property type="entry name" value="Glucosamine_iso"/>
    <property type="match status" value="1"/>
</dbReference>
<accession>A0A382JIQ6</accession>
<dbReference type="Gene3D" id="3.40.50.1360">
    <property type="match status" value="1"/>
</dbReference>
<dbReference type="GO" id="GO:0017057">
    <property type="term" value="F:6-phosphogluconolactonase activity"/>
    <property type="evidence" value="ECO:0007669"/>
    <property type="project" value="InterPro"/>
</dbReference>
<comment type="similarity">
    <text evidence="1">Belongs to the glucosamine/galactosamine-6-phosphate isomerase family. 6-phosphogluconolactonase subfamily.</text>
</comment>
<evidence type="ECO:0000259" key="2">
    <source>
        <dbReference type="Pfam" id="PF01182"/>
    </source>
</evidence>
<gene>
    <name evidence="3" type="ORF">METZ01_LOCUS263881</name>
</gene>
<sequence>MKVNETNYLPSHVDWYGTNSAGSLDIDLSHRIGQLLTQSITENGCASIAVSGGRSPIGLFEELSKINLDWSKVELTLVDERWVDAKNEDSNELLVRKHLIKNKATQIKFFPIKNSAKSAKEGQILYEQVLQQVKLPFDVIVLGMGDDGHTASLFPCCKELSQAMDPDNQQKCIVTKPKNAPYERISLTFSTISKAKNLFLHLRGSSKLRTFELAMTLKDSNKMPIYAFTEQSLEIYWCP</sequence>
<dbReference type="SUPFAM" id="SSF100950">
    <property type="entry name" value="NagB/RpiA/CoA transferase-like"/>
    <property type="match status" value="1"/>
</dbReference>
<dbReference type="GO" id="GO:0006098">
    <property type="term" value="P:pentose-phosphate shunt"/>
    <property type="evidence" value="ECO:0007669"/>
    <property type="project" value="InterPro"/>
</dbReference>
<protein>
    <recommendedName>
        <fullName evidence="2">Glucosamine/galactosamine-6-phosphate isomerase domain-containing protein</fullName>
    </recommendedName>
</protein>
<organism evidence="3">
    <name type="scientific">marine metagenome</name>
    <dbReference type="NCBI Taxonomy" id="408172"/>
    <lineage>
        <taxon>unclassified sequences</taxon>
        <taxon>metagenomes</taxon>
        <taxon>ecological metagenomes</taxon>
    </lineage>
</organism>
<dbReference type="PANTHER" id="PTHR11054:SF0">
    <property type="entry name" value="6-PHOSPHOGLUCONOLACTONASE"/>
    <property type="match status" value="1"/>
</dbReference>
<reference evidence="3" key="1">
    <citation type="submission" date="2018-05" db="EMBL/GenBank/DDBJ databases">
        <authorList>
            <person name="Lanie J.A."/>
            <person name="Ng W.-L."/>
            <person name="Kazmierczak K.M."/>
            <person name="Andrzejewski T.M."/>
            <person name="Davidsen T.M."/>
            <person name="Wayne K.J."/>
            <person name="Tettelin H."/>
            <person name="Glass J.I."/>
            <person name="Rusch D."/>
            <person name="Podicherti R."/>
            <person name="Tsui H.-C.T."/>
            <person name="Winkler M.E."/>
        </authorList>
    </citation>
    <scope>NUCLEOTIDE SEQUENCE</scope>
</reference>
<dbReference type="AlphaFoldDB" id="A0A382JIQ6"/>
<evidence type="ECO:0000313" key="3">
    <source>
        <dbReference type="EMBL" id="SVC11027.1"/>
    </source>
</evidence>
<name>A0A382JIQ6_9ZZZZ</name>
<dbReference type="InterPro" id="IPR005900">
    <property type="entry name" value="6-phosphogluconolactonase_DevB"/>
</dbReference>
<dbReference type="InterPro" id="IPR037171">
    <property type="entry name" value="NagB/RpiA_transferase-like"/>
</dbReference>
<evidence type="ECO:0000256" key="1">
    <source>
        <dbReference type="ARBA" id="ARBA00010662"/>
    </source>
</evidence>